<sequence>MIYGSKIKETRVKKVENALIAFISILVLGGVIFYTLWWEGGNVGFTFAKWFFGIFFVAALVVGGYTYLTG</sequence>
<dbReference type="Proteomes" id="UP000244184">
    <property type="component" value="Unassembled WGS sequence"/>
</dbReference>
<organism evidence="2 3">
    <name type="scientific">Paenibacillus elgii</name>
    <dbReference type="NCBI Taxonomy" id="189691"/>
    <lineage>
        <taxon>Bacteria</taxon>
        <taxon>Bacillati</taxon>
        <taxon>Bacillota</taxon>
        <taxon>Bacilli</taxon>
        <taxon>Bacillales</taxon>
        <taxon>Paenibacillaceae</taxon>
        <taxon>Paenibacillus</taxon>
    </lineage>
</organism>
<name>A0A2T6G479_9BACL</name>
<keyword evidence="1" id="KW-0472">Membrane</keyword>
<evidence type="ECO:0000313" key="3">
    <source>
        <dbReference type="Proteomes" id="UP000244184"/>
    </source>
</evidence>
<protein>
    <submittedName>
        <fullName evidence="2">Uncharacterized protein</fullName>
    </submittedName>
</protein>
<accession>A0A2T6G479</accession>
<feature type="transmembrane region" description="Helical" evidence="1">
    <location>
        <begin position="50"/>
        <end position="68"/>
    </location>
</feature>
<evidence type="ECO:0000256" key="1">
    <source>
        <dbReference type="SAM" id="Phobius"/>
    </source>
</evidence>
<comment type="caution">
    <text evidence="2">The sequence shown here is derived from an EMBL/GenBank/DDBJ whole genome shotgun (WGS) entry which is preliminary data.</text>
</comment>
<dbReference type="EMBL" id="PYHP01000031">
    <property type="protein sequence ID" value="PUA38977.1"/>
    <property type="molecule type" value="Genomic_DNA"/>
</dbReference>
<reference evidence="2 3" key="1">
    <citation type="submission" date="2018-03" db="EMBL/GenBank/DDBJ databases">
        <title>Genome sequence of Paenibacillus elgii strain AC13 an antimicrobial compound producing bacteria.</title>
        <authorList>
            <person name="Kurokawa A.S."/>
            <person name="Araujo J.F."/>
            <person name="Costa R.A."/>
            <person name="Ortega D.B."/>
            <person name="Pires A.S."/>
            <person name="Pappas G.J.Jr."/>
            <person name="Franco O.L."/>
            <person name="Barreto C."/>
            <person name="Magalhaes B.S."/>
            <person name="Kruger R.H."/>
        </authorList>
    </citation>
    <scope>NUCLEOTIDE SEQUENCE [LARGE SCALE GENOMIC DNA]</scope>
    <source>
        <strain evidence="2 3">AC13</strain>
    </source>
</reference>
<keyword evidence="1" id="KW-1133">Transmembrane helix</keyword>
<dbReference type="AlphaFoldDB" id="A0A2T6G479"/>
<gene>
    <name evidence="2" type="ORF">C8Z91_11920</name>
</gene>
<evidence type="ECO:0000313" key="2">
    <source>
        <dbReference type="EMBL" id="PUA38977.1"/>
    </source>
</evidence>
<feature type="transmembrane region" description="Helical" evidence="1">
    <location>
        <begin position="18"/>
        <end position="38"/>
    </location>
</feature>
<keyword evidence="1" id="KW-0812">Transmembrane</keyword>
<proteinExistence type="predicted"/>